<organism evidence="2 3">
    <name type="scientific">Arthrobacter alpinus</name>
    <dbReference type="NCBI Taxonomy" id="656366"/>
    <lineage>
        <taxon>Bacteria</taxon>
        <taxon>Bacillati</taxon>
        <taxon>Actinomycetota</taxon>
        <taxon>Actinomycetes</taxon>
        <taxon>Micrococcales</taxon>
        <taxon>Micrococcaceae</taxon>
        <taxon>Arthrobacter</taxon>
    </lineage>
</organism>
<dbReference type="EMBL" id="CP012677">
    <property type="protein sequence ID" value="ALE91413.1"/>
    <property type="molecule type" value="Genomic_DNA"/>
</dbReference>
<feature type="compositionally biased region" description="Basic and acidic residues" evidence="1">
    <location>
        <begin position="29"/>
        <end position="41"/>
    </location>
</feature>
<dbReference type="PATRIC" id="fig|656366.3.peg.459"/>
<name>A0A0M4RMM0_9MICC</name>
<evidence type="ECO:0000313" key="2">
    <source>
        <dbReference type="EMBL" id="ALE91413.1"/>
    </source>
</evidence>
<evidence type="ECO:0000313" key="3">
    <source>
        <dbReference type="Proteomes" id="UP000062833"/>
    </source>
</evidence>
<evidence type="ECO:0000256" key="1">
    <source>
        <dbReference type="SAM" id="MobiDB-lite"/>
    </source>
</evidence>
<dbReference type="Proteomes" id="UP000062833">
    <property type="component" value="Chromosome"/>
</dbReference>
<keyword evidence="3" id="KW-1185">Reference proteome</keyword>
<dbReference type="KEGG" id="aaq:AOC05_02030"/>
<dbReference type="OrthoDB" id="4941654at2"/>
<dbReference type="AlphaFoldDB" id="A0A0M4RMM0"/>
<proteinExistence type="predicted"/>
<sequence length="139" mass="15830">MSIQSEVDQVYLYRGSPDFQRDPQAGQISRDERARWGKDPKIAGHHEPMLYGWGRETPKESGVDMRLGLDLVKAAESRAFEKIVLFCGDSDLAPSAQDVMKTTTPLEHEAWADGQDKPGNALTEICRRKFFRVRTHLQR</sequence>
<accession>A0A0M4RMM0</accession>
<protein>
    <recommendedName>
        <fullName evidence="4">NYN domain-containing protein</fullName>
    </recommendedName>
</protein>
<dbReference type="Gene3D" id="3.40.50.1010">
    <property type="entry name" value="5'-nuclease"/>
    <property type="match status" value="1"/>
</dbReference>
<reference evidence="3" key="1">
    <citation type="submission" date="2015-09" db="EMBL/GenBank/DDBJ databases">
        <title>Complete genome of Arthrobacter alpinus strain R3.8.</title>
        <authorList>
            <person name="See-Too W.S."/>
            <person name="Chan K.G."/>
        </authorList>
    </citation>
    <scope>NUCLEOTIDE SEQUENCE [LARGE SCALE GENOMIC DNA]</scope>
    <source>
        <strain evidence="3">R3.8</strain>
    </source>
</reference>
<evidence type="ECO:0008006" key="4">
    <source>
        <dbReference type="Google" id="ProtNLM"/>
    </source>
</evidence>
<feature type="region of interest" description="Disordered" evidence="1">
    <location>
        <begin position="14"/>
        <end position="41"/>
    </location>
</feature>
<gene>
    <name evidence="2" type="ORF">AOC05_02030</name>
</gene>